<feature type="transmembrane region" description="Helical" evidence="11">
    <location>
        <begin position="12"/>
        <end position="33"/>
    </location>
</feature>
<comment type="subunit">
    <text evidence="11">The system is composed of three essential subunits: KdpA, KdpB and KdpC.</text>
</comment>
<evidence type="ECO:0000256" key="1">
    <source>
        <dbReference type="ARBA" id="ARBA00022448"/>
    </source>
</evidence>
<feature type="region of interest" description="Disordered" evidence="12">
    <location>
        <begin position="70"/>
        <end position="108"/>
    </location>
</feature>
<name>A0A263D6U3_9PSEU</name>
<keyword evidence="14" id="KW-1185">Reference proteome</keyword>
<dbReference type="RefSeq" id="WP_094861847.1">
    <property type="nucleotide sequence ID" value="NZ_NKYE01000003.1"/>
</dbReference>
<dbReference type="AlphaFoldDB" id="A0A263D6U3"/>
<evidence type="ECO:0000313" key="14">
    <source>
        <dbReference type="Proteomes" id="UP000242444"/>
    </source>
</evidence>
<dbReference type="OrthoDB" id="9788285at2"/>
<dbReference type="Pfam" id="PF02669">
    <property type="entry name" value="KdpC"/>
    <property type="match status" value="1"/>
</dbReference>
<dbReference type="PANTHER" id="PTHR30042">
    <property type="entry name" value="POTASSIUM-TRANSPORTING ATPASE C CHAIN"/>
    <property type="match status" value="1"/>
</dbReference>
<keyword evidence="7 11" id="KW-0630">Potassium</keyword>
<dbReference type="InterPro" id="IPR003820">
    <property type="entry name" value="KdpC"/>
</dbReference>
<dbReference type="EMBL" id="NKYE01000003">
    <property type="protein sequence ID" value="OZM74091.1"/>
    <property type="molecule type" value="Genomic_DNA"/>
</dbReference>
<dbReference type="PANTHER" id="PTHR30042:SF2">
    <property type="entry name" value="POTASSIUM-TRANSPORTING ATPASE KDPC SUBUNIT"/>
    <property type="match status" value="1"/>
</dbReference>
<evidence type="ECO:0000256" key="7">
    <source>
        <dbReference type="ARBA" id="ARBA00022958"/>
    </source>
</evidence>
<evidence type="ECO:0000256" key="11">
    <source>
        <dbReference type="HAMAP-Rule" id="MF_00276"/>
    </source>
</evidence>
<evidence type="ECO:0000256" key="2">
    <source>
        <dbReference type="ARBA" id="ARBA00022475"/>
    </source>
</evidence>
<keyword evidence="2 11" id="KW-1003">Cell membrane</keyword>
<keyword evidence="1 11" id="KW-0813">Transport</keyword>
<dbReference type="Proteomes" id="UP000242444">
    <property type="component" value="Unassembled WGS sequence"/>
</dbReference>
<evidence type="ECO:0000256" key="8">
    <source>
        <dbReference type="ARBA" id="ARBA00022989"/>
    </source>
</evidence>
<dbReference type="GO" id="GO:0005886">
    <property type="term" value="C:plasma membrane"/>
    <property type="evidence" value="ECO:0007669"/>
    <property type="project" value="UniProtKB-SubCell"/>
</dbReference>
<keyword evidence="10 11" id="KW-0472">Membrane</keyword>
<comment type="function">
    <text evidence="11">Part of the high-affinity ATP-driven potassium transport (or Kdp) system, which catalyzes the hydrolysis of ATP coupled with the electrogenic transport of potassium into the cytoplasm. This subunit acts as a catalytic chaperone that increases the ATP-binding affinity of the ATP-hydrolyzing subunit KdpB by the formation of a transient KdpB/KdpC/ATP ternary complex.</text>
</comment>
<dbReference type="FunCoup" id="A0A263D6U3">
    <property type="interactions" value="41"/>
</dbReference>
<protein>
    <recommendedName>
        <fullName evidence="11">Potassium-transporting ATPase KdpC subunit</fullName>
    </recommendedName>
    <alternativeName>
        <fullName evidence="11">ATP phosphohydrolase [potassium-transporting] C chain</fullName>
    </alternativeName>
    <alternativeName>
        <fullName evidence="11">Potassium-binding and translocating subunit C</fullName>
    </alternativeName>
    <alternativeName>
        <fullName evidence="11">Potassium-translocating ATPase C chain</fullName>
    </alternativeName>
</protein>
<evidence type="ECO:0000313" key="13">
    <source>
        <dbReference type="EMBL" id="OZM74091.1"/>
    </source>
</evidence>
<accession>A0A263D6U3</accession>
<evidence type="ECO:0000256" key="12">
    <source>
        <dbReference type="SAM" id="MobiDB-lite"/>
    </source>
</evidence>
<keyword evidence="6 11" id="KW-0067">ATP-binding</keyword>
<evidence type="ECO:0000256" key="6">
    <source>
        <dbReference type="ARBA" id="ARBA00022840"/>
    </source>
</evidence>
<keyword evidence="5 11" id="KW-0547">Nucleotide-binding</keyword>
<keyword evidence="9 11" id="KW-0406">Ion transport</keyword>
<keyword evidence="8 11" id="KW-1133">Transmembrane helix</keyword>
<proteinExistence type="inferred from homology"/>
<comment type="similarity">
    <text evidence="11">Belongs to the KdpC family.</text>
</comment>
<gene>
    <name evidence="11" type="primary">kdpC</name>
    <name evidence="13" type="ORF">CFN78_07445</name>
</gene>
<dbReference type="PIRSF" id="PIRSF001296">
    <property type="entry name" value="K_ATPase_KdpC"/>
    <property type="match status" value="1"/>
</dbReference>
<evidence type="ECO:0000256" key="10">
    <source>
        <dbReference type="ARBA" id="ARBA00023136"/>
    </source>
</evidence>
<comment type="subcellular location">
    <subcellularLocation>
        <location evidence="11">Cell membrane</location>
        <topology evidence="11">Single-pass membrane protein</topology>
    </subcellularLocation>
</comment>
<reference evidence="13 14" key="1">
    <citation type="submission" date="2017-07" db="EMBL/GenBank/DDBJ databases">
        <title>Amycolatopsis antarcticus sp. nov., isolated from the surface of an Antarcticus brown macroalga.</title>
        <authorList>
            <person name="Wang J."/>
            <person name="Leiva S."/>
            <person name="Huang J."/>
            <person name="Huang Y."/>
        </authorList>
    </citation>
    <scope>NUCLEOTIDE SEQUENCE [LARGE SCALE GENOMIC DNA]</scope>
    <source>
        <strain evidence="13 14">AU-G6</strain>
    </source>
</reference>
<evidence type="ECO:0000256" key="9">
    <source>
        <dbReference type="ARBA" id="ARBA00023065"/>
    </source>
</evidence>
<organism evidence="13 14">
    <name type="scientific">Amycolatopsis antarctica</name>
    <dbReference type="NCBI Taxonomy" id="1854586"/>
    <lineage>
        <taxon>Bacteria</taxon>
        <taxon>Bacillati</taxon>
        <taxon>Actinomycetota</taxon>
        <taxon>Actinomycetes</taxon>
        <taxon>Pseudonocardiales</taxon>
        <taxon>Pseudonocardiaceae</taxon>
        <taxon>Amycolatopsis</taxon>
    </lineage>
</organism>
<evidence type="ECO:0000256" key="4">
    <source>
        <dbReference type="ARBA" id="ARBA00022692"/>
    </source>
</evidence>
<keyword evidence="3 11" id="KW-0633">Potassium transport</keyword>
<evidence type="ECO:0000256" key="5">
    <source>
        <dbReference type="ARBA" id="ARBA00022741"/>
    </source>
</evidence>
<dbReference type="HAMAP" id="MF_00276">
    <property type="entry name" value="KdpC"/>
    <property type="match status" value="1"/>
</dbReference>
<comment type="caution">
    <text evidence="13">The sequence shown here is derived from an EMBL/GenBank/DDBJ whole genome shotgun (WGS) entry which is preliminary data.</text>
</comment>
<dbReference type="GO" id="GO:0005524">
    <property type="term" value="F:ATP binding"/>
    <property type="evidence" value="ECO:0007669"/>
    <property type="project" value="UniProtKB-UniRule"/>
</dbReference>
<evidence type="ECO:0000256" key="3">
    <source>
        <dbReference type="ARBA" id="ARBA00022538"/>
    </source>
</evidence>
<sequence>MRKHLAQTFAGLRVLLVFTVLLGVVYPLGVWTVSRLPGLRANAEGSVLVADGTPVGSALIGVDPVPADPARDPWFHTRPSASAENPLGPGDPSVSGGSNLSGDNPGLLESVTGRRTAIAAREGVPPGRVPADAITASASGLDPAISREYAALQVPRVSRVTGIPEPRLRELVGEHTSGGIGVPGVAVPELNLAVRTAVGG</sequence>
<dbReference type="GO" id="GO:0008556">
    <property type="term" value="F:P-type potassium transmembrane transporter activity"/>
    <property type="evidence" value="ECO:0007669"/>
    <property type="project" value="InterPro"/>
</dbReference>
<dbReference type="InParanoid" id="A0A263D6U3"/>
<keyword evidence="4 11" id="KW-0812">Transmembrane</keyword>